<evidence type="ECO:0000313" key="1">
    <source>
        <dbReference type="EMBL" id="KAH3772240.1"/>
    </source>
</evidence>
<name>A0A9D4E4D1_DREPO</name>
<comment type="caution">
    <text evidence="1">The sequence shown here is derived from an EMBL/GenBank/DDBJ whole genome shotgun (WGS) entry which is preliminary data.</text>
</comment>
<sequence length="105" mass="11617">MTWAVGYPPSLRSPSVDLTTSEPCFNSFTSLSVSKVEGTLVYSLLSQNPNGDFYIHVYRIKCTESVLRSNGYSSYTLNVSVADDVTTLYDTFNVTILGLPSKPKY</sequence>
<dbReference type="Proteomes" id="UP000828390">
    <property type="component" value="Unassembled WGS sequence"/>
</dbReference>
<keyword evidence="2" id="KW-1185">Reference proteome</keyword>
<proteinExistence type="predicted"/>
<dbReference type="InterPro" id="IPR015919">
    <property type="entry name" value="Cadherin-like_sf"/>
</dbReference>
<evidence type="ECO:0008006" key="3">
    <source>
        <dbReference type="Google" id="ProtNLM"/>
    </source>
</evidence>
<dbReference type="GO" id="GO:0005509">
    <property type="term" value="F:calcium ion binding"/>
    <property type="evidence" value="ECO:0007669"/>
    <property type="project" value="InterPro"/>
</dbReference>
<reference evidence="1" key="2">
    <citation type="submission" date="2020-11" db="EMBL/GenBank/DDBJ databases">
        <authorList>
            <person name="McCartney M.A."/>
            <person name="Auch B."/>
            <person name="Kono T."/>
            <person name="Mallez S."/>
            <person name="Becker A."/>
            <person name="Gohl D.M."/>
            <person name="Silverstein K.A.T."/>
            <person name="Koren S."/>
            <person name="Bechman K.B."/>
            <person name="Herman A."/>
            <person name="Abrahante J.E."/>
            <person name="Garbe J."/>
        </authorList>
    </citation>
    <scope>NUCLEOTIDE SEQUENCE</scope>
    <source>
        <strain evidence="1">Duluth1</strain>
        <tissue evidence="1">Whole animal</tissue>
    </source>
</reference>
<dbReference type="EMBL" id="JAIWYP010000009">
    <property type="protein sequence ID" value="KAH3772240.1"/>
    <property type="molecule type" value="Genomic_DNA"/>
</dbReference>
<accession>A0A9D4E4D1</accession>
<organism evidence="1 2">
    <name type="scientific">Dreissena polymorpha</name>
    <name type="common">Zebra mussel</name>
    <name type="synonym">Mytilus polymorpha</name>
    <dbReference type="NCBI Taxonomy" id="45954"/>
    <lineage>
        <taxon>Eukaryota</taxon>
        <taxon>Metazoa</taxon>
        <taxon>Spiralia</taxon>
        <taxon>Lophotrochozoa</taxon>
        <taxon>Mollusca</taxon>
        <taxon>Bivalvia</taxon>
        <taxon>Autobranchia</taxon>
        <taxon>Heteroconchia</taxon>
        <taxon>Euheterodonta</taxon>
        <taxon>Imparidentia</taxon>
        <taxon>Neoheterodontei</taxon>
        <taxon>Myida</taxon>
        <taxon>Dreissenoidea</taxon>
        <taxon>Dreissenidae</taxon>
        <taxon>Dreissena</taxon>
    </lineage>
</organism>
<dbReference type="AlphaFoldDB" id="A0A9D4E4D1"/>
<dbReference type="SUPFAM" id="SSF49313">
    <property type="entry name" value="Cadherin-like"/>
    <property type="match status" value="1"/>
</dbReference>
<gene>
    <name evidence="1" type="ORF">DPMN_173578</name>
</gene>
<dbReference type="GO" id="GO:0016020">
    <property type="term" value="C:membrane"/>
    <property type="evidence" value="ECO:0007669"/>
    <property type="project" value="InterPro"/>
</dbReference>
<evidence type="ECO:0000313" key="2">
    <source>
        <dbReference type="Proteomes" id="UP000828390"/>
    </source>
</evidence>
<reference evidence="1" key="1">
    <citation type="journal article" date="2019" name="bioRxiv">
        <title>The Genome of the Zebra Mussel, Dreissena polymorpha: A Resource for Invasive Species Research.</title>
        <authorList>
            <person name="McCartney M.A."/>
            <person name="Auch B."/>
            <person name="Kono T."/>
            <person name="Mallez S."/>
            <person name="Zhang Y."/>
            <person name="Obille A."/>
            <person name="Becker A."/>
            <person name="Abrahante J.E."/>
            <person name="Garbe J."/>
            <person name="Badalamenti J.P."/>
            <person name="Herman A."/>
            <person name="Mangelson H."/>
            <person name="Liachko I."/>
            <person name="Sullivan S."/>
            <person name="Sone E.D."/>
            <person name="Koren S."/>
            <person name="Silverstein K.A.T."/>
            <person name="Beckman K.B."/>
            <person name="Gohl D.M."/>
        </authorList>
    </citation>
    <scope>NUCLEOTIDE SEQUENCE</scope>
    <source>
        <strain evidence="1">Duluth1</strain>
        <tissue evidence="1">Whole animal</tissue>
    </source>
</reference>
<protein>
    <recommendedName>
        <fullName evidence="3">Cadherin domain-containing protein</fullName>
    </recommendedName>
</protein>